<keyword evidence="8" id="KW-0862">Zinc</keyword>
<evidence type="ECO:0000256" key="12">
    <source>
        <dbReference type="ARBA" id="ARBA00023136"/>
    </source>
</evidence>
<feature type="transmembrane region" description="Helical" evidence="14">
    <location>
        <begin position="21"/>
        <end position="45"/>
    </location>
</feature>
<evidence type="ECO:0000256" key="14">
    <source>
        <dbReference type="SAM" id="Phobius"/>
    </source>
</evidence>
<evidence type="ECO:0000256" key="7">
    <source>
        <dbReference type="ARBA" id="ARBA00022832"/>
    </source>
</evidence>
<feature type="transmembrane region" description="Helical" evidence="14">
    <location>
        <begin position="51"/>
        <end position="71"/>
    </location>
</feature>
<dbReference type="AlphaFoldDB" id="A0A841L6R4"/>
<evidence type="ECO:0000256" key="10">
    <source>
        <dbReference type="ARBA" id="ARBA00023002"/>
    </source>
</evidence>
<dbReference type="InterPro" id="IPR006694">
    <property type="entry name" value="Fatty_acid_hydroxylase"/>
</dbReference>
<keyword evidence="17" id="KW-1185">Reference proteome</keyword>
<keyword evidence="4 14" id="KW-0812">Transmembrane</keyword>
<dbReference type="RefSeq" id="WP_184200379.1">
    <property type="nucleotide sequence ID" value="NZ_BMOX01000069.1"/>
</dbReference>
<evidence type="ECO:0000256" key="11">
    <source>
        <dbReference type="ARBA" id="ARBA00023098"/>
    </source>
</evidence>
<keyword evidence="7" id="KW-0276">Fatty acid metabolism</keyword>
<evidence type="ECO:0000256" key="8">
    <source>
        <dbReference type="ARBA" id="ARBA00022833"/>
    </source>
</evidence>
<evidence type="ECO:0000256" key="2">
    <source>
        <dbReference type="ARBA" id="ARBA00004477"/>
    </source>
</evidence>
<keyword evidence="12 14" id="KW-0472">Membrane</keyword>
<evidence type="ECO:0000256" key="13">
    <source>
        <dbReference type="ARBA" id="ARBA00023160"/>
    </source>
</evidence>
<name>A0A841L6R4_9SPHN</name>
<keyword evidence="10" id="KW-0560">Oxidoreductase</keyword>
<comment type="subcellular location">
    <subcellularLocation>
        <location evidence="2">Endoplasmic reticulum membrane</location>
        <topology evidence="2">Multi-pass membrane protein</topology>
    </subcellularLocation>
</comment>
<keyword evidence="11" id="KW-0443">Lipid metabolism</keyword>
<feature type="transmembrane region" description="Helical" evidence="14">
    <location>
        <begin position="120"/>
        <end position="145"/>
    </location>
</feature>
<feature type="domain" description="Fatty acid hydroxylase" evidence="15">
    <location>
        <begin position="59"/>
        <end position="196"/>
    </location>
</feature>
<keyword evidence="9 14" id="KW-1133">Transmembrane helix</keyword>
<comment type="caution">
    <text evidence="16">The sequence shown here is derived from an EMBL/GenBank/DDBJ whole genome shotgun (WGS) entry which is preliminary data.</text>
</comment>
<keyword evidence="3" id="KW-0444">Lipid biosynthesis</keyword>
<gene>
    <name evidence="16" type="ORF">FHS79_002482</name>
</gene>
<evidence type="ECO:0000256" key="3">
    <source>
        <dbReference type="ARBA" id="ARBA00022516"/>
    </source>
</evidence>
<keyword evidence="5" id="KW-0479">Metal-binding</keyword>
<dbReference type="GO" id="GO:0016020">
    <property type="term" value="C:membrane"/>
    <property type="evidence" value="ECO:0007669"/>
    <property type="project" value="InterPro"/>
</dbReference>
<protein>
    <submittedName>
        <fullName evidence="16">Sterol desaturase/sphingolipid hydroxylase (Fatty acid hydroxylase superfamily)</fullName>
    </submittedName>
</protein>
<dbReference type="GO" id="GO:0006633">
    <property type="term" value="P:fatty acid biosynthetic process"/>
    <property type="evidence" value="ECO:0007669"/>
    <property type="project" value="UniProtKB-KW"/>
</dbReference>
<dbReference type="EMBL" id="JACIIV010000017">
    <property type="protein sequence ID" value="MBB6228297.1"/>
    <property type="molecule type" value="Genomic_DNA"/>
</dbReference>
<keyword evidence="13" id="KW-0275">Fatty acid biosynthesis</keyword>
<sequence length="221" mass="25514">MTMLSDGVSRVRLFRNPWLERLTVLSFPGFVGLWSVAIPVIFWVAWGSAGVLQASAMVLGGLLFWSLTEYVLHRHVFHWKSDWPPLAALLFMIHGNHHAVPNDPLRNLMPPLVSIPVHLLFFLSFDALMGPTGIWFFAGFIIGYVSYDFVHYTTHQWPGRTRLGKLLKRNHMRHHFARTEGNYAITAMFWDRAFGTRIDRRNEEQREGRVAARIDQQESVS</sequence>
<evidence type="ECO:0000313" key="16">
    <source>
        <dbReference type="EMBL" id="MBB6228297.1"/>
    </source>
</evidence>
<dbReference type="InterPro" id="IPR014430">
    <property type="entry name" value="Scs7"/>
</dbReference>
<keyword evidence="6" id="KW-0256">Endoplasmic reticulum</keyword>
<evidence type="ECO:0000313" key="17">
    <source>
        <dbReference type="Proteomes" id="UP000538147"/>
    </source>
</evidence>
<evidence type="ECO:0000256" key="6">
    <source>
        <dbReference type="ARBA" id="ARBA00022824"/>
    </source>
</evidence>
<reference evidence="16 17" key="1">
    <citation type="submission" date="2020-08" db="EMBL/GenBank/DDBJ databases">
        <title>Genomic Encyclopedia of Type Strains, Phase IV (KMG-IV): sequencing the most valuable type-strain genomes for metagenomic binning, comparative biology and taxonomic classification.</title>
        <authorList>
            <person name="Goeker M."/>
        </authorList>
    </citation>
    <scope>NUCLEOTIDE SEQUENCE [LARGE SCALE GENOMIC DNA]</scope>
    <source>
        <strain evidence="16 17">DSM 102189</strain>
    </source>
</reference>
<evidence type="ECO:0000259" key="15">
    <source>
        <dbReference type="Pfam" id="PF04116"/>
    </source>
</evidence>
<evidence type="ECO:0000256" key="1">
    <source>
        <dbReference type="ARBA" id="ARBA00001947"/>
    </source>
</evidence>
<evidence type="ECO:0000256" key="5">
    <source>
        <dbReference type="ARBA" id="ARBA00022723"/>
    </source>
</evidence>
<dbReference type="PANTHER" id="PTHR12863">
    <property type="entry name" value="FATTY ACID HYDROXYLASE"/>
    <property type="match status" value="1"/>
</dbReference>
<evidence type="ECO:0000256" key="9">
    <source>
        <dbReference type="ARBA" id="ARBA00022989"/>
    </source>
</evidence>
<dbReference type="GO" id="GO:0005506">
    <property type="term" value="F:iron ion binding"/>
    <property type="evidence" value="ECO:0007669"/>
    <property type="project" value="InterPro"/>
</dbReference>
<organism evidence="16 17">
    <name type="scientific">Polymorphobacter multimanifer</name>
    <dbReference type="NCBI Taxonomy" id="1070431"/>
    <lineage>
        <taxon>Bacteria</taxon>
        <taxon>Pseudomonadati</taxon>
        <taxon>Pseudomonadota</taxon>
        <taxon>Alphaproteobacteria</taxon>
        <taxon>Sphingomonadales</taxon>
        <taxon>Sphingosinicellaceae</taxon>
        <taxon>Polymorphobacter</taxon>
    </lineage>
</organism>
<dbReference type="Pfam" id="PF04116">
    <property type="entry name" value="FA_hydroxylase"/>
    <property type="match status" value="1"/>
</dbReference>
<dbReference type="PANTHER" id="PTHR12863:SF1">
    <property type="entry name" value="FATTY ACID 2-HYDROXYLASE"/>
    <property type="match status" value="1"/>
</dbReference>
<evidence type="ECO:0000256" key="4">
    <source>
        <dbReference type="ARBA" id="ARBA00022692"/>
    </source>
</evidence>
<proteinExistence type="predicted"/>
<dbReference type="Proteomes" id="UP000538147">
    <property type="component" value="Unassembled WGS sequence"/>
</dbReference>
<accession>A0A841L6R4</accession>
<comment type="cofactor">
    <cofactor evidence="1">
        <name>Zn(2+)</name>
        <dbReference type="ChEBI" id="CHEBI:29105"/>
    </cofactor>
</comment>
<dbReference type="GO" id="GO:0080132">
    <property type="term" value="F:fatty acid 2-hydroxylase activity"/>
    <property type="evidence" value="ECO:0007669"/>
    <property type="project" value="InterPro"/>
</dbReference>